<reference evidence="1 2" key="1">
    <citation type="submission" date="2019-12" db="EMBL/GenBank/DDBJ databases">
        <title>Whole-genome analyses of novel actinobacteria.</title>
        <authorList>
            <person name="Sahin N."/>
            <person name="Saygin H."/>
        </authorList>
    </citation>
    <scope>NUCLEOTIDE SEQUENCE [LARGE SCALE GENOMIC DNA]</scope>
    <source>
        <strain evidence="1 2">KC615</strain>
    </source>
</reference>
<proteinExistence type="predicted"/>
<dbReference type="AlphaFoldDB" id="A0A6I4VYZ2"/>
<comment type="caution">
    <text evidence="1">The sequence shown here is derived from an EMBL/GenBank/DDBJ whole genome shotgun (WGS) entry which is preliminary data.</text>
</comment>
<dbReference type="EMBL" id="WUUL01000029">
    <property type="protein sequence ID" value="MXQ56001.1"/>
    <property type="molecule type" value="Genomic_DNA"/>
</dbReference>
<gene>
    <name evidence="1" type="ORF">GSM42_20200</name>
</gene>
<name>A0A6I4VYZ2_9BACL</name>
<dbReference type="Proteomes" id="UP000430692">
    <property type="component" value="Unassembled WGS sequence"/>
</dbReference>
<dbReference type="RefSeq" id="WP_160803366.1">
    <property type="nucleotide sequence ID" value="NZ_WUUL01000029.1"/>
</dbReference>
<organism evidence="1 2">
    <name type="scientific">Shimazuella alba</name>
    <dbReference type="NCBI Taxonomy" id="2690964"/>
    <lineage>
        <taxon>Bacteria</taxon>
        <taxon>Bacillati</taxon>
        <taxon>Bacillota</taxon>
        <taxon>Bacilli</taxon>
        <taxon>Bacillales</taxon>
        <taxon>Thermoactinomycetaceae</taxon>
        <taxon>Shimazuella</taxon>
    </lineage>
</organism>
<evidence type="ECO:0000313" key="1">
    <source>
        <dbReference type="EMBL" id="MXQ56001.1"/>
    </source>
</evidence>
<accession>A0A6I4VYZ2</accession>
<sequence length="126" mass="14560">MTIGLRDDLISSLEAQIALDVNNIQDLKEYFKDEEHSSVIKARQQLTMKRMLVRLLNLPVEQFIEVVHMDDPALIRQALEADDLNDITLVHQVLESAERVANGDQIEFEFTVLTVWCVYYLAPFLK</sequence>
<evidence type="ECO:0000313" key="2">
    <source>
        <dbReference type="Proteomes" id="UP000430692"/>
    </source>
</evidence>
<keyword evidence="2" id="KW-1185">Reference proteome</keyword>
<protein>
    <submittedName>
        <fullName evidence="1">Uncharacterized protein</fullName>
    </submittedName>
</protein>